<keyword evidence="4" id="KW-1185">Reference proteome</keyword>
<feature type="transmembrane region" description="Helical" evidence="2">
    <location>
        <begin position="12"/>
        <end position="39"/>
    </location>
</feature>
<evidence type="ECO:0000313" key="4">
    <source>
        <dbReference type="Proteomes" id="UP000001043"/>
    </source>
</evidence>
<accession>B6SBU1</accession>
<dbReference type="EMBL" id="EU719189">
    <property type="protein sequence ID" value="ACH91308.1"/>
    <property type="molecule type" value="Genomic_DNA"/>
</dbReference>
<proteinExistence type="predicted"/>
<dbReference type="GeneID" id="6998144"/>
<evidence type="ECO:0000256" key="1">
    <source>
        <dbReference type="SAM" id="MobiDB-lite"/>
    </source>
</evidence>
<dbReference type="KEGG" id="vg:6998144"/>
<evidence type="ECO:0000256" key="2">
    <source>
        <dbReference type="SAM" id="Phobius"/>
    </source>
</evidence>
<reference evidence="3 4" key="1">
    <citation type="journal article" date="2008" name="J. Bacteriol.">
        <title>Molecular characterization of a Clostridium difficile bacteriophage and its cloned biologically active endolysin.</title>
        <authorList>
            <person name="Mayer M.J."/>
            <person name="Narbad A."/>
            <person name="Gasson M.J."/>
        </authorList>
    </citation>
    <scope>NUCLEOTIDE SEQUENCE</scope>
</reference>
<protein>
    <submittedName>
        <fullName evidence="3">Uncharacterized protein</fullName>
    </submittedName>
</protein>
<dbReference type="RefSeq" id="YP_002290893.1">
    <property type="nucleotide sequence ID" value="NC_011398.1"/>
</dbReference>
<dbReference type="Proteomes" id="UP000001043">
    <property type="component" value="Segment"/>
</dbReference>
<sequence>MWEKFKSLNVFLKILIVIIAIGMLPATLFFLSIVLFVTLFKKKKKIACIMSLILVALTFNFANFWYSMDTTVTASNTKSEEIKNTDKKKLEEKKTKGEADKKKEQEEQKKQEELKKAEEQKKQEEKKVQTEQQKKDEEAKKIAGEKKKQEDAEKKAQAEQTKKNELVKKLETYEKLYLMIPASIEETSASNNVLELQKTFATGRDVASKCWQELGDLKDKYSTESNEYKAIQNLQLAFFVVKDACKNGIKYLDKNEYKYYEKYEKNCNEAGAWYSDFVTLKEKIK</sequence>
<feature type="transmembrane region" description="Helical" evidence="2">
    <location>
        <begin position="46"/>
        <end position="66"/>
    </location>
</feature>
<organism evidence="3 4">
    <name type="scientific">Clostridioides phage phiCD27</name>
    <dbReference type="NCBI Taxonomy" id="2849704"/>
    <lineage>
        <taxon>Viruses</taxon>
        <taxon>Duplodnaviria</taxon>
        <taxon>Heunggongvirae</taxon>
        <taxon>Uroviricota</taxon>
        <taxon>Caudoviricetes</taxon>
        <taxon>Colneyvirus</taxon>
        <taxon>Colneyvirus CD27</taxon>
    </lineage>
</organism>
<keyword evidence="2" id="KW-0472">Membrane</keyword>
<name>B6SBU1_9CAUD</name>
<evidence type="ECO:0000313" key="3">
    <source>
        <dbReference type="EMBL" id="ACH91308.1"/>
    </source>
</evidence>
<feature type="region of interest" description="Disordered" evidence="1">
    <location>
        <begin position="117"/>
        <end position="161"/>
    </location>
</feature>
<keyword evidence="2" id="KW-1133">Transmembrane helix</keyword>
<keyword evidence="2" id="KW-0812">Transmembrane</keyword>